<evidence type="ECO:0000313" key="3">
    <source>
        <dbReference type="Proteomes" id="UP000799439"/>
    </source>
</evidence>
<feature type="signal peptide" evidence="1">
    <location>
        <begin position="1"/>
        <end position="17"/>
    </location>
</feature>
<evidence type="ECO:0000256" key="1">
    <source>
        <dbReference type="SAM" id="SignalP"/>
    </source>
</evidence>
<feature type="chain" id="PRO_5040507367" evidence="1">
    <location>
        <begin position="18"/>
        <end position="241"/>
    </location>
</feature>
<sequence>MLPQFFLPLMLSTLAIASPLAKPVAVLPRQSGNSTTPTPTNPSTQQLINQINTVESNIASLNNTLNGFKPDSILDSPKALVIQFQTDALGNSLNKATQIVNAAQPFDTTDSGTIAQAVIGLEPKIASLLNNIVVHKPAFSSVLVCPYSYLCPTATNFTIDPFRPLANRRERFDYAKGRVQRVRHRLGWQAGWSLRHCRPNHQCSDPAVFHHCNCGLLCLHWCRMPASHQHLMYQDVHSVKV</sequence>
<dbReference type="PANTHER" id="PTHR38123:SF1">
    <property type="entry name" value="HYDROPHOBIC SURFACE BINDING PROTEIN"/>
    <property type="match status" value="1"/>
</dbReference>
<keyword evidence="3" id="KW-1185">Reference proteome</keyword>
<comment type="caution">
    <text evidence="2">The sequence shown here is derived from an EMBL/GenBank/DDBJ whole genome shotgun (WGS) entry which is preliminary data.</text>
</comment>
<gene>
    <name evidence="2" type="ORF">K461DRAFT_273246</name>
</gene>
<dbReference type="InterPro" id="IPR021054">
    <property type="entry name" value="Cell_wall_mannoprotein_1"/>
</dbReference>
<dbReference type="EMBL" id="ML996081">
    <property type="protein sequence ID" value="KAF2157114.1"/>
    <property type="molecule type" value="Genomic_DNA"/>
</dbReference>
<organism evidence="2 3">
    <name type="scientific">Myriangium duriaei CBS 260.36</name>
    <dbReference type="NCBI Taxonomy" id="1168546"/>
    <lineage>
        <taxon>Eukaryota</taxon>
        <taxon>Fungi</taxon>
        <taxon>Dikarya</taxon>
        <taxon>Ascomycota</taxon>
        <taxon>Pezizomycotina</taxon>
        <taxon>Dothideomycetes</taxon>
        <taxon>Dothideomycetidae</taxon>
        <taxon>Myriangiales</taxon>
        <taxon>Myriangiaceae</taxon>
        <taxon>Myriangium</taxon>
    </lineage>
</organism>
<dbReference type="Pfam" id="PF12296">
    <property type="entry name" value="HsbA"/>
    <property type="match status" value="1"/>
</dbReference>
<keyword evidence="1" id="KW-0732">Signal</keyword>
<dbReference type="PANTHER" id="PTHR38123">
    <property type="entry name" value="CELL WALL SERINE-THREONINE-RICH GALACTOMANNOPROTEIN MP1 (AFU_ORTHOLOGUE AFUA_4G03240)"/>
    <property type="match status" value="1"/>
</dbReference>
<dbReference type="OrthoDB" id="2422134at2759"/>
<evidence type="ECO:0000313" key="2">
    <source>
        <dbReference type="EMBL" id="KAF2157114.1"/>
    </source>
</evidence>
<dbReference type="Proteomes" id="UP000799439">
    <property type="component" value="Unassembled WGS sequence"/>
</dbReference>
<accession>A0A9P4JE04</accession>
<dbReference type="AlphaFoldDB" id="A0A9P4JE04"/>
<proteinExistence type="predicted"/>
<name>A0A9P4JE04_9PEZI</name>
<protein>
    <submittedName>
        <fullName evidence="2">Uncharacterized protein</fullName>
    </submittedName>
</protein>
<dbReference type="GO" id="GO:0005576">
    <property type="term" value="C:extracellular region"/>
    <property type="evidence" value="ECO:0007669"/>
    <property type="project" value="TreeGrafter"/>
</dbReference>
<reference evidence="2" key="1">
    <citation type="journal article" date="2020" name="Stud. Mycol.">
        <title>101 Dothideomycetes genomes: a test case for predicting lifestyles and emergence of pathogens.</title>
        <authorList>
            <person name="Haridas S."/>
            <person name="Albert R."/>
            <person name="Binder M."/>
            <person name="Bloem J."/>
            <person name="Labutti K."/>
            <person name="Salamov A."/>
            <person name="Andreopoulos B."/>
            <person name="Baker S."/>
            <person name="Barry K."/>
            <person name="Bills G."/>
            <person name="Bluhm B."/>
            <person name="Cannon C."/>
            <person name="Castanera R."/>
            <person name="Culley D."/>
            <person name="Daum C."/>
            <person name="Ezra D."/>
            <person name="Gonzalez J."/>
            <person name="Henrissat B."/>
            <person name="Kuo A."/>
            <person name="Liang C."/>
            <person name="Lipzen A."/>
            <person name="Lutzoni F."/>
            <person name="Magnuson J."/>
            <person name="Mondo S."/>
            <person name="Nolan M."/>
            <person name="Ohm R."/>
            <person name="Pangilinan J."/>
            <person name="Park H.-J."/>
            <person name="Ramirez L."/>
            <person name="Alfaro M."/>
            <person name="Sun H."/>
            <person name="Tritt A."/>
            <person name="Yoshinaga Y."/>
            <person name="Zwiers L.-H."/>
            <person name="Turgeon B."/>
            <person name="Goodwin S."/>
            <person name="Spatafora J."/>
            <person name="Crous P."/>
            <person name="Grigoriev I."/>
        </authorList>
    </citation>
    <scope>NUCLEOTIDE SEQUENCE</scope>
    <source>
        <strain evidence="2">CBS 260.36</strain>
    </source>
</reference>